<dbReference type="GO" id="GO:0045494">
    <property type="term" value="P:photoreceptor cell maintenance"/>
    <property type="evidence" value="ECO:0007669"/>
    <property type="project" value="TreeGrafter"/>
</dbReference>
<feature type="region of interest" description="Disordered" evidence="1">
    <location>
        <begin position="225"/>
        <end position="244"/>
    </location>
</feature>
<reference evidence="3" key="1">
    <citation type="submission" date="2025-08" db="UniProtKB">
        <authorList>
            <consortium name="RefSeq"/>
        </authorList>
    </citation>
    <scope>IDENTIFICATION</scope>
    <source>
        <tissue evidence="3">Gonad</tissue>
    </source>
</reference>
<gene>
    <name evidence="3" type="primary">LOC109467913</name>
</gene>
<accession>A0A6P4YWH4</accession>
<evidence type="ECO:0000313" key="3">
    <source>
        <dbReference type="RefSeq" id="XP_019621606.1"/>
    </source>
</evidence>
<dbReference type="Gene3D" id="3.50.7.10">
    <property type="entry name" value="GroEL"/>
    <property type="match status" value="1"/>
</dbReference>
<dbReference type="SUPFAM" id="SSF48592">
    <property type="entry name" value="GroEL equatorial domain-like"/>
    <property type="match status" value="1"/>
</dbReference>
<dbReference type="Gene3D" id="1.10.560.10">
    <property type="entry name" value="GroEL-like equatorial domain"/>
    <property type="match status" value="1"/>
</dbReference>
<dbReference type="InterPro" id="IPR027409">
    <property type="entry name" value="GroEL-like_apical_dom_sf"/>
</dbReference>
<dbReference type="GO" id="GO:0051131">
    <property type="term" value="P:chaperone-mediated protein complex assembly"/>
    <property type="evidence" value="ECO:0007669"/>
    <property type="project" value="InterPro"/>
</dbReference>
<protein>
    <submittedName>
        <fullName evidence="3">Bardet-Biedl syndrome 12 protein homolog isoform X2</fullName>
    </submittedName>
</protein>
<evidence type="ECO:0000256" key="1">
    <source>
        <dbReference type="SAM" id="MobiDB-lite"/>
    </source>
</evidence>
<sequence>MMATISEISNGLDVLMSVASCAQSLLGPQRTLKCIVDDSGPEGSVLVSTAPDLLSNLNIDHPVGQLLNSACQSHHRTYGTGSKTLVCMAGFLARAARHCIHLGIPFSAVCHCLEEGVRMCCEEVEKTAIIVDKVLCEKSTEIVRTDYHTKTIPFASVQQTDSTGTLTTVSRQCENESDDVDDISWYFEPQTIAPFSSARNPTLHVQAINVDASRTEDTDSIQKSFQQKFQESDVLPTDDDEEEDEFSACFEETFPSKSSSNACHHGETLQNKSVVTQPSKKPDMTREGFEQLLKSKLKENDKNRKLQIRSRHLGLVDFLPSEPNPPLQLQDLDSHNASEKTEDYPKQSNLLQANETSLTLSRLSQGLSHGNCVEMQLACKVFQQILHERQGASPGDFDITNTCLVSGVDHKQSYVTDGIVVKVGSGQLASILQGKNKPRKVLIINGDITENFHHTGYKKALEVSSIQYGARSYKAPKSWLERVQKVILDCDVELLLAKGIVDQDVMEVCLSMNCVVVQQVKYSTLQTLADATGAFIITYIHNSTSLDVGAVTSLELLEDHTLQSYKGASMLMKIGTPGQTWSAVLCCLTKAELHHVEQQFWICLHRLKNALAEGKVLPGGGSPELTCIRCLRDTSGAHHSLSGIHPGSWLSLSIKEFRNFFPVHPKSHPVLSTVTVDDKVPAGPSEE</sequence>
<evidence type="ECO:0000313" key="2">
    <source>
        <dbReference type="Proteomes" id="UP000515135"/>
    </source>
</evidence>
<feature type="region of interest" description="Disordered" evidence="1">
    <location>
        <begin position="257"/>
        <end position="285"/>
    </location>
</feature>
<proteinExistence type="predicted"/>
<dbReference type="SUPFAM" id="SSF52029">
    <property type="entry name" value="GroEL apical domain-like"/>
    <property type="match status" value="1"/>
</dbReference>
<dbReference type="OrthoDB" id="10037098at2759"/>
<dbReference type="InterPro" id="IPR002423">
    <property type="entry name" value="Cpn60/GroEL/TCP-1"/>
</dbReference>
<dbReference type="InterPro" id="IPR027413">
    <property type="entry name" value="GROEL-like_equatorial_sf"/>
</dbReference>
<feature type="compositionally biased region" description="Polar residues" evidence="1">
    <location>
        <begin position="257"/>
        <end position="279"/>
    </location>
</feature>
<dbReference type="GO" id="GO:0005524">
    <property type="term" value="F:ATP binding"/>
    <property type="evidence" value="ECO:0007669"/>
    <property type="project" value="InterPro"/>
</dbReference>
<keyword evidence="2" id="KW-1185">Reference proteome</keyword>
<name>A0A6P4YWH4_BRABE</name>
<dbReference type="InterPro" id="IPR042984">
    <property type="entry name" value="BBS12"/>
</dbReference>
<organism evidence="2 3">
    <name type="scientific">Branchiostoma belcheri</name>
    <name type="common">Amphioxus</name>
    <dbReference type="NCBI Taxonomy" id="7741"/>
    <lineage>
        <taxon>Eukaryota</taxon>
        <taxon>Metazoa</taxon>
        <taxon>Chordata</taxon>
        <taxon>Cephalochordata</taxon>
        <taxon>Leptocardii</taxon>
        <taxon>Amphioxiformes</taxon>
        <taxon>Branchiostomatidae</taxon>
        <taxon>Branchiostoma</taxon>
    </lineage>
</organism>
<dbReference type="GeneID" id="109467913"/>
<dbReference type="PANTHER" id="PTHR46883:SF1">
    <property type="entry name" value="BARDET-BIEDL SYNDROME 12 PROTEIN"/>
    <property type="match status" value="1"/>
</dbReference>
<dbReference type="RefSeq" id="XP_019621606.1">
    <property type="nucleotide sequence ID" value="XM_019766047.1"/>
</dbReference>
<dbReference type="PANTHER" id="PTHR46883">
    <property type="entry name" value="BARDET-BIEDL SYNDROME 12 PROTEIN"/>
    <property type="match status" value="1"/>
</dbReference>
<dbReference type="Pfam" id="PF00118">
    <property type="entry name" value="Cpn60_TCP1"/>
    <property type="match status" value="2"/>
</dbReference>
<dbReference type="AlphaFoldDB" id="A0A6P4YWH4"/>
<dbReference type="Proteomes" id="UP000515135">
    <property type="component" value="Unplaced"/>
</dbReference>